<feature type="domain" description="Rhodopsin" evidence="8">
    <location>
        <begin position="28"/>
        <end position="265"/>
    </location>
</feature>
<gene>
    <name evidence="9" type="ORF">CC78DRAFT_587367</name>
</gene>
<dbReference type="Proteomes" id="UP000800093">
    <property type="component" value="Unassembled WGS sequence"/>
</dbReference>
<feature type="transmembrane region" description="Helical" evidence="7">
    <location>
        <begin position="202"/>
        <end position="224"/>
    </location>
</feature>
<dbReference type="PANTHER" id="PTHR33048">
    <property type="entry name" value="PTH11-LIKE INTEGRAL MEMBRANE PROTEIN (AFU_ORTHOLOGUE AFUA_5G11245)"/>
    <property type="match status" value="1"/>
</dbReference>
<proteinExistence type="inferred from homology"/>
<dbReference type="InterPro" id="IPR049326">
    <property type="entry name" value="Rhodopsin_dom_fungi"/>
</dbReference>
<dbReference type="Pfam" id="PF20684">
    <property type="entry name" value="Fung_rhodopsin"/>
    <property type="match status" value="1"/>
</dbReference>
<dbReference type="InterPro" id="IPR052337">
    <property type="entry name" value="SAT4-like"/>
</dbReference>
<dbReference type="PANTHER" id="PTHR33048:SF160">
    <property type="entry name" value="SAT4 FAMILY MEMBRANE PROTEIN"/>
    <property type="match status" value="1"/>
</dbReference>
<feature type="region of interest" description="Disordered" evidence="6">
    <location>
        <begin position="331"/>
        <end position="391"/>
    </location>
</feature>
<evidence type="ECO:0000256" key="3">
    <source>
        <dbReference type="ARBA" id="ARBA00022989"/>
    </source>
</evidence>
<evidence type="ECO:0000256" key="6">
    <source>
        <dbReference type="SAM" id="MobiDB-lite"/>
    </source>
</evidence>
<name>A0A9P4JYN8_9PLEO</name>
<evidence type="ECO:0000313" key="10">
    <source>
        <dbReference type="Proteomes" id="UP000800093"/>
    </source>
</evidence>
<feature type="compositionally biased region" description="Polar residues" evidence="6">
    <location>
        <begin position="357"/>
        <end position="367"/>
    </location>
</feature>
<evidence type="ECO:0000259" key="8">
    <source>
        <dbReference type="Pfam" id="PF20684"/>
    </source>
</evidence>
<feature type="transmembrane region" description="Helical" evidence="7">
    <location>
        <begin position="6"/>
        <end position="30"/>
    </location>
</feature>
<sequence length="391" mass="43334">MAGSGLQPALIALLYAFPALALIVVVVRIWRKKVDRALGGDDALIVIAWILALGNSIITHLYTVEMYVGYYPQDVPFDKIDMIKANKLQYALSVEYNPIMCCIKASFLWSLQRLRSGNIWIRRALWSLQILNASQAVATTIAVSIPCIPVKARWDFSVPGKCYDAYDFVIANVSIVIITDALVLTIPTWMIYDLQMSLRKKLITIAFLSLGFIVIAIGILRLVWLTNAFKGKINNHSVESSYSAIECSVAIIGASGPTVKYIFSRFIPALRPQNESKKASSYGKNGYGYGYGNASGHNASRRTRPNTNAYGDLDSVSVEREEYEMKGDWQWKKDSDTHSDEQRITYPDTGDGITKTVDWTVSSSADSTVGKPPARDPSSENRPAVRPTNVV</sequence>
<evidence type="ECO:0000256" key="1">
    <source>
        <dbReference type="ARBA" id="ARBA00004141"/>
    </source>
</evidence>
<feature type="compositionally biased region" description="Basic and acidic residues" evidence="6">
    <location>
        <begin position="331"/>
        <end position="343"/>
    </location>
</feature>
<evidence type="ECO:0000256" key="4">
    <source>
        <dbReference type="ARBA" id="ARBA00023136"/>
    </source>
</evidence>
<dbReference type="GO" id="GO:0016020">
    <property type="term" value="C:membrane"/>
    <property type="evidence" value="ECO:0007669"/>
    <property type="project" value="UniProtKB-SubCell"/>
</dbReference>
<feature type="transmembrane region" description="Helical" evidence="7">
    <location>
        <begin position="42"/>
        <end position="62"/>
    </location>
</feature>
<keyword evidence="3 7" id="KW-1133">Transmembrane helix</keyword>
<organism evidence="9 10">
    <name type="scientific">Lojkania enalia</name>
    <dbReference type="NCBI Taxonomy" id="147567"/>
    <lineage>
        <taxon>Eukaryota</taxon>
        <taxon>Fungi</taxon>
        <taxon>Dikarya</taxon>
        <taxon>Ascomycota</taxon>
        <taxon>Pezizomycotina</taxon>
        <taxon>Dothideomycetes</taxon>
        <taxon>Pleosporomycetidae</taxon>
        <taxon>Pleosporales</taxon>
        <taxon>Pleosporales incertae sedis</taxon>
        <taxon>Lojkania</taxon>
    </lineage>
</organism>
<dbReference type="AlphaFoldDB" id="A0A9P4JYN8"/>
<evidence type="ECO:0000256" key="5">
    <source>
        <dbReference type="ARBA" id="ARBA00038359"/>
    </source>
</evidence>
<accession>A0A9P4JYN8</accession>
<comment type="caution">
    <text evidence="9">The sequence shown here is derived from an EMBL/GenBank/DDBJ whole genome shotgun (WGS) entry which is preliminary data.</text>
</comment>
<evidence type="ECO:0000256" key="7">
    <source>
        <dbReference type="SAM" id="Phobius"/>
    </source>
</evidence>
<evidence type="ECO:0000256" key="2">
    <source>
        <dbReference type="ARBA" id="ARBA00022692"/>
    </source>
</evidence>
<comment type="subcellular location">
    <subcellularLocation>
        <location evidence="1">Membrane</location>
        <topology evidence="1">Multi-pass membrane protein</topology>
    </subcellularLocation>
</comment>
<keyword evidence="10" id="KW-1185">Reference proteome</keyword>
<keyword evidence="4 7" id="KW-0472">Membrane</keyword>
<feature type="transmembrane region" description="Helical" evidence="7">
    <location>
        <begin position="165"/>
        <end position="190"/>
    </location>
</feature>
<dbReference type="EMBL" id="ML986774">
    <property type="protein sequence ID" value="KAF2258260.1"/>
    <property type="molecule type" value="Genomic_DNA"/>
</dbReference>
<evidence type="ECO:0000313" key="9">
    <source>
        <dbReference type="EMBL" id="KAF2258260.1"/>
    </source>
</evidence>
<comment type="similarity">
    <text evidence="5">Belongs to the SAT4 family.</text>
</comment>
<keyword evidence="2 7" id="KW-0812">Transmembrane</keyword>
<reference evidence="10" key="1">
    <citation type="journal article" date="2020" name="Stud. Mycol.">
        <title>101 Dothideomycetes genomes: A test case for predicting lifestyles and emergence of pathogens.</title>
        <authorList>
            <person name="Haridas S."/>
            <person name="Albert R."/>
            <person name="Binder M."/>
            <person name="Bloem J."/>
            <person name="LaButti K."/>
            <person name="Salamov A."/>
            <person name="Andreopoulos B."/>
            <person name="Baker S."/>
            <person name="Barry K."/>
            <person name="Bills G."/>
            <person name="Bluhm B."/>
            <person name="Cannon C."/>
            <person name="Castanera R."/>
            <person name="Culley D."/>
            <person name="Daum C."/>
            <person name="Ezra D."/>
            <person name="Gonzalez J."/>
            <person name="Henrissat B."/>
            <person name="Kuo A."/>
            <person name="Liang C."/>
            <person name="Lipzen A."/>
            <person name="Lutzoni F."/>
            <person name="Magnuson J."/>
            <person name="Mondo S."/>
            <person name="Nolan M."/>
            <person name="Ohm R."/>
            <person name="Pangilinan J."/>
            <person name="Park H.-J."/>
            <person name="Ramirez L."/>
            <person name="Alfaro M."/>
            <person name="Sun H."/>
            <person name="Tritt A."/>
            <person name="Yoshinaga Y."/>
            <person name="Zwiers L.-H."/>
            <person name="Turgeon B."/>
            <person name="Goodwin S."/>
            <person name="Spatafora J."/>
            <person name="Crous P."/>
            <person name="Grigoriev I."/>
        </authorList>
    </citation>
    <scope>NUCLEOTIDE SEQUENCE [LARGE SCALE GENOMIC DNA]</scope>
    <source>
        <strain evidence="10">CBS 304.66</strain>
    </source>
</reference>
<dbReference type="OrthoDB" id="5283415at2759"/>
<protein>
    <recommendedName>
        <fullName evidence="8">Rhodopsin domain-containing protein</fullName>
    </recommendedName>
</protein>
<feature type="transmembrane region" description="Helical" evidence="7">
    <location>
        <begin position="96"/>
        <end position="112"/>
    </location>
</feature>